<sequence>MSTPIVAIIGSGLGGLVCGAILAKQGYRVRLYEKNKQIGGCLQTFSRDKAILDSGVHYIGGLDKGQSLHEVFRYLGIMDQLKLQKMDENGFDVINFGNEAKEYKLAQGYDRFKATLLADFPEEEAALDAYCHTIREVCSKFPLYNLRLGSYAEKESVLGLSTAGFLESITQNERLRQVLAGNNLLYAGRADKTPLYVHALVTNSYLESSYKCVDGGSQIGKLLSRVIRAHGGEIYRNAPVQAIVGEGDRVDHLRLADGTPVKADLYISNAHPAQTLRMTESNLLRPAYKTRIYELDNSPGAFVLNITLKPHTFPYLNYNYYAHTKENAWEGIDYTEDNWPLTWAMFVPPGKAAMPYADNVTIMTYMHAAELEPWKDTLNTTAHPGDRGPAYEAFKARKTAQLLRRVYERFPGLEAAILHTYAATPLTYRDYLGTADGSMYGVEKDYHDTLKTFISARTRLSNLYLTGQNLNLHGIMGVTMSALMTCGEIIGLEPLLDAIKQH</sequence>
<feature type="domain" description="Amine oxidase" evidence="6">
    <location>
        <begin position="13"/>
        <end position="489"/>
    </location>
</feature>
<evidence type="ECO:0000256" key="5">
    <source>
        <dbReference type="ARBA" id="ARBA00023027"/>
    </source>
</evidence>
<protein>
    <submittedName>
        <fullName evidence="7">All-trans-retinol 13,14-reductase</fullName>
    </submittedName>
</protein>
<dbReference type="Gene3D" id="3.50.50.60">
    <property type="entry name" value="FAD/NAD(P)-binding domain"/>
    <property type="match status" value="2"/>
</dbReference>
<proteinExistence type="predicted"/>
<dbReference type="PANTHER" id="PTHR46091:SF3">
    <property type="entry name" value="AMINE OXIDASE DOMAIN-CONTAINING PROTEIN"/>
    <property type="match status" value="1"/>
</dbReference>
<dbReference type="PRINTS" id="PR00419">
    <property type="entry name" value="ADXRDTASE"/>
</dbReference>
<dbReference type="Pfam" id="PF01593">
    <property type="entry name" value="Amino_oxidase"/>
    <property type="match status" value="1"/>
</dbReference>
<evidence type="ECO:0000256" key="4">
    <source>
        <dbReference type="ARBA" id="ARBA00022857"/>
    </source>
</evidence>
<comment type="caution">
    <text evidence="7">The sequence shown here is derived from an EMBL/GenBank/DDBJ whole genome shotgun (WGS) entry which is preliminary data.</text>
</comment>
<evidence type="ECO:0000256" key="2">
    <source>
        <dbReference type="ARBA" id="ARBA00022729"/>
    </source>
</evidence>
<evidence type="ECO:0000313" key="7">
    <source>
        <dbReference type="EMBL" id="PUZ25140.1"/>
    </source>
</evidence>
<accession>A0A2T7BFS6</accession>
<keyword evidence="8" id="KW-1185">Reference proteome</keyword>
<keyword evidence="3" id="KW-0274">FAD</keyword>
<dbReference type="AlphaFoldDB" id="A0A2T7BFS6"/>
<keyword evidence="4" id="KW-0521">NADP</keyword>
<dbReference type="InterPro" id="IPR052206">
    <property type="entry name" value="Retinol_saturase"/>
</dbReference>
<evidence type="ECO:0000313" key="8">
    <source>
        <dbReference type="Proteomes" id="UP000244450"/>
    </source>
</evidence>
<dbReference type="EMBL" id="QCYK01000002">
    <property type="protein sequence ID" value="PUZ25140.1"/>
    <property type="molecule type" value="Genomic_DNA"/>
</dbReference>
<dbReference type="InterPro" id="IPR002937">
    <property type="entry name" value="Amino_oxidase"/>
</dbReference>
<dbReference type="OrthoDB" id="9789960at2"/>
<dbReference type="GO" id="GO:0016491">
    <property type="term" value="F:oxidoreductase activity"/>
    <property type="evidence" value="ECO:0007669"/>
    <property type="project" value="InterPro"/>
</dbReference>
<evidence type="ECO:0000259" key="6">
    <source>
        <dbReference type="Pfam" id="PF01593"/>
    </source>
</evidence>
<evidence type="ECO:0000256" key="1">
    <source>
        <dbReference type="ARBA" id="ARBA00022630"/>
    </source>
</evidence>
<keyword evidence="5" id="KW-0520">NAD</keyword>
<dbReference type="SUPFAM" id="SSF51905">
    <property type="entry name" value="FAD/NAD(P)-binding domain"/>
    <property type="match status" value="1"/>
</dbReference>
<keyword evidence="1" id="KW-0285">Flavoprotein</keyword>
<name>A0A2T7BFS6_9BACT</name>
<gene>
    <name evidence="7" type="ORF">DCC81_12590</name>
</gene>
<keyword evidence="2" id="KW-0732">Signal</keyword>
<dbReference type="RefSeq" id="WP_108686977.1">
    <property type="nucleotide sequence ID" value="NZ_QCYK01000002.1"/>
</dbReference>
<evidence type="ECO:0000256" key="3">
    <source>
        <dbReference type="ARBA" id="ARBA00022827"/>
    </source>
</evidence>
<dbReference type="PANTHER" id="PTHR46091">
    <property type="entry name" value="BLR7054 PROTEIN"/>
    <property type="match status" value="1"/>
</dbReference>
<dbReference type="InterPro" id="IPR036188">
    <property type="entry name" value="FAD/NAD-bd_sf"/>
</dbReference>
<reference evidence="7 8" key="1">
    <citation type="submission" date="2018-04" db="EMBL/GenBank/DDBJ databases">
        <title>Chitinophaga fuyangensis sp. nov., isolated from soil in a chemical factory.</title>
        <authorList>
            <person name="Chen K."/>
        </authorList>
    </citation>
    <scope>NUCLEOTIDE SEQUENCE [LARGE SCALE GENOMIC DNA]</scope>
    <source>
        <strain evidence="7 8">LY-1</strain>
    </source>
</reference>
<organism evidence="7 8">
    <name type="scientific">Chitinophaga parva</name>
    <dbReference type="NCBI Taxonomy" id="2169414"/>
    <lineage>
        <taxon>Bacteria</taxon>
        <taxon>Pseudomonadati</taxon>
        <taxon>Bacteroidota</taxon>
        <taxon>Chitinophagia</taxon>
        <taxon>Chitinophagales</taxon>
        <taxon>Chitinophagaceae</taxon>
        <taxon>Chitinophaga</taxon>
    </lineage>
</organism>
<dbReference type="Proteomes" id="UP000244450">
    <property type="component" value="Unassembled WGS sequence"/>
</dbReference>